<evidence type="ECO:0000256" key="8">
    <source>
        <dbReference type="ARBA" id="ARBA00023033"/>
    </source>
</evidence>
<evidence type="ECO:0000256" key="6">
    <source>
        <dbReference type="ARBA" id="ARBA00023002"/>
    </source>
</evidence>
<proteinExistence type="inferred from homology"/>
<dbReference type="eggNOG" id="KOG0156">
    <property type="taxonomic scope" value="Eukaryota"/>
</dbReference>
<dbReference type="SUPFAM" id="SSF48264">
    <property type="entry name" value="Cytochrome P450"/>
    <property type="match status" value="1"/>
</dbReference>
<feature type="transmembrane region" description="Helical" evidence="11">
    <location>
        <begin position="6"/>
        <end position="27"/>
    </location>
</feature>
<evidence type="ECO:0000256" key="11">
    <source>
        <dbReference type="SAM" id="Phobius"/>
    </source>
</evidence>
<keyword evidence="5 9" id="KW-0479">Metal-binding</keyword>
<dbReference type="OrthoDB" id="2789670at2759"/>
<dbReference type="InterPro" id="IPR036396">
    <property type="entry name" value="Cyt_P450_sf"/>
</dbReference>
<keyword evidence="11" id="KW-1133">Transmembrane helix</keyword>
<dbReference type="STRING" id="936435.F8Q373"/>
<evidence type="ECO:0000256" key="5">
    <source>
        <dbReference type="ARBA" id="ARBA00022723"/>
    </source>
</evidence>
<evidence type="ECO:0008006" key="14">
    <source>
        <dbReference type="Google" id="ProtNLM"/>
    </source>
</evidence>
<dbReference type="EMBL" id="GL945482">
    <property type="protein sequence ID" value="EGN97634.1"/>
    <property type="molecule type" value="Genomic_DNA"/>
</dbReference>
<sequence length="521" mass="59127">MFEVQNTRSVALVLSLFAIFGIAKYLVRKASNKNGHLRFPPGPPRLPIVGNALEATNSDKPWVTYKKWADVYGDIIYCRMLNQDVIIINSEKVAKDLLEKRSSNYSDRPFLNTTEIFGFMFNVLFLRYGDKWRQHRRLLHDKLRTATALSYRPSQMHKTHQLLIDMLETPENFAYHLQAMMISTIMCLTYGYETARWRDPLVATIEEAIGNAHEVTTPEASAVLDALPLLLHIPSWFPGAGFKRRARRSREMFSDMVEKPFQYTKSHMYSDKAVKCIVSDLLATIKDEDNHDEFEKVIKSVASTLVVGGSETTMSTLLDFVLAMILFPDVQKRAQTEIDSVVGSDRLPNFDDRSSLPYVEAVLRESHRWHPVAPLGVAHAAVDDDIYEGYRIPKGATVVPNVWAMSQNEAKYPNPSEFMPERFFTADGKLNDDMIHYAFGFGRRACPGQHVANAGVWAAIVSLLAIFKFTKAKDDQGKGIGIEPQWTTGIAIHPRAFPCHIEPRSPDITFEKLHQMISHFT</sequence>
<keyword evidence="6 10" id="KW-0560">Oxidoreductase</keyword>
<dbReference type="Gene3D" id="1.10.630.10">
    <property type="entry name" value="Cytochrome P450"/>
    <property type="match status" value="1"/>
</dbReference>
<protein>
    <recommendedName>
        <fullName evidence="14">Cytochrome P450</fullName>
    </recommendedName>
</protein>
<keyword evidence="11" id="KW-0472">Membrane</keyword>
<evidence type="ECO:0000256" key="3">
    <source>
        <dbReference type="ARBA" id="ARBA00010617"/>
    </source>
</evidence>
<keyword evidence="7 9" id="KW-0408">Iron</keyword>
<keyword evidence="8 10" id="KW-0503">Monooxygenase</keyword>
<dbReference type="InterPro" id="IPR002401">
    <property type="entry name" value="Cyt_P450_E_grp-I"/>
</dbReference>
<evidence type="ECO:0000256" key="4">
    <source>
        <dbReference type="ARBA" id="ARBA00022617"/>
    </source>
</evidence>
<comment type="cofactor">
    <cofactor evidence="1 9">
        <name>heme</name>
        <dbReference type="ChEBI" id="CHEBI:30413"/>
    </cofactor>
</comment>
<dbReference type="PRINTS" id="PR00463">
    <property type="entry name" value="EP450I"/>
</dbReference>
<evidence type="ECO:0000313" key="13">
    <source>
        <dbReference type="Proteomes" id="UP000008063"/>
    </source>
</evidence>
<keyword evidence="4 9" id="KW-0349">Heme</keyword>
<dbReference type="Proteomes" id="UP000008063">
    <property type="component" value="Unassembled WGS sequence"/>
</dbReference>
<dbReference type="Pfam" id="PF00067">
    <property type="entry name" value="p450"/>
    <property type="match status" value="1"/>
</dbReference>
<dbReference type="InParanoid" id="F8Q373"/>
<dbReference type="CDD" id="cd11065">
    <property type="entry name" value="CYP64-like"/>
    <property type="match status" value="1"/>
</dbReference>
<gene>
    <name evidence="12" type="ORF">SERLA73DRAFT_92826</name>
</gene>
<evidence type="ECO:0000313" key="12">
    <source>
        <dbReference type="EMBL" id="EGN97634.1"/>
    </source>
</evidence>
<dbReference type="InterPro" id="IPR017972">
    <property type="entry name" value="Cyt_P450_CS"/>
</dbReference>
<comment type="pathway">
    <text evidence="2">Secondary metabolite biosynthesis.</text>
</comment>
<dbReference type="GO" id="GO:0005506">
    <property type="term" value="F:iron ion binding"/>
    <property type="evidence" value="ECO:0007669"/>
    <property type="project" value="InterPro"/>
</dbReference>
<dbReference type="AlphaFoldDB" id="F8Q373"/>
<accession>F8Q373</accession>
<comment type="similarity">
    <text evidence="3 10">Belongs to the cytochrome P450 family.</text>
</comment>
<name>F8Q373_SERL3</name>
<feature type="binding site" description="axial binding residue" evidence="9">
    <location>
        <position position="446"/>
    </location>
    <ligand>
        <name>heme</name>
        <dbReference type="ChEBI" id="CHEBI:30413"/>
    </ligand>
    <ligandPart>
        <name>Fe</name>
        <dbReference type="ChEBI" id="CHEBI:18248"/>
    </ligandPart>
</feature>
<dbReference type="GO" id="GO:0004497">
    <property type="term" value="F:monooxygenase activity"/>
    <property type="evidence" value="ECO:0007669"/>
    <property type="project" value="UniProtKB-KW"/>
</dbReference>
<keyword evidence="11" id="KW-0812">Transmembrane</keyword>
<organism evidence="13">
    <name type="scientific">Serpula lacrymans var. lacrymans (strain S7.3)</name>
    <name type="common">Dry rot fungus</name>
    <dbReference type="NCBI Taxonomy" id="936435"/>
    <lineage>
        <taxon>Eukaryota</taxon>
        <taxon>Fungi</taxon>
        <taxon>Dikarya</taxon>
        <taxon>Basidiomycota</taxon>
        <taxon>Agaricomycotina</taxon>
        <taxon>Agaricomycetes</taxon>
        <taxon>Agaricomycetidae</taxon>
        <taxon>Boletales</taxon>
        <taxon>Coniophorineae</taxon>
        <taxon>Serpulaceae</taxon>
        <taxon>Serpula</taxon>
    </lineage>
</organism>
<dbReference type="OMA" id="MISTIMC"/>
<dbReference type="HOGENOM" id="CLU_001570_2_3_1"/>
<dbReference type="PANTHER" id="PTHR46300:SF7">
    <property type="entry name" value="P450, PUTATIVE (EUROFUNG)-RELATED"/>
    <property type="match status" value="1"/>
</dbReference>
<dbReference type="PROSITE" id="PS00086">
    <property type="entry name" value="CYTOCHROME_P450"/>
    <property type="match status" value="1"/>
</dbReference>
<dbReference type="PANTHER" id="PTHR46300">
    <property type="entry name" value="P450, PUTATIVE (EUROFUNG)-RELATED-RELATED"/>
    <property type="match status" value="1"/>
</dbReference>
<keyword evidence="13" id="KW-1185">Reference proteome</keyword>
<evidence type="ECO:0000256" key="9">
    <source>
        <dbReference type="PIRSR" id="PIRSR602401-1"/>
    </source>
</evidence>
<feature type="transmembrane region" description="Helical" evidence="11">
    <location>
        <begin position="110"/>
        <end position="129"/>
    </location>
</feature>
<evidence type="ECO:0000256" key="2">
    <source>
        <dbReference type="ARBA" id="ARBA00005179"/>
    </source>
</evidence>
<dbReference type="InterPro" id="IPR001128">
    <property type="entry name" value="Cyt_P450"/>
</dbReference>
<dbReference type="InterPro" id="IPR050364">
    <property type="entry name" value="Cytochrome_P450_fung"/>
</dbReference>
<dbReference type="GO" id="GO:0020037">
    <property type="term" value="F:heme binding"/>
    <property type="evidence" value="ECO:0007669"/>
    <property type="project" value="InterPro"/>
</dbReference>
<dbReference type="PRINTS" id="PR00385">
    <property type="entry name" value="P450"/>
</dbReference>
<dbReference type="GO" id="GO:0016705">
    <property type="term" value="F:oxidoreductase activity, acting on paired donors, with incorporation or reduction of molecular oxygen"/>
    <property type="evidence" value="ECO:0007669"/>
    <property type="project" value="InterPro"/>
</dbReference>
<evidence type="ECO:0000256" key="1">
    <source>
        <dbReference type="ARBA" id="ARBA00001971"/>
    </source>
</evidence>
<evidence type="ECO:0000256" key="10">
    <source>
        <dbReference type="RuleBase" id="RU000461"/>
    </source>
</evidence>
<evidence type="ECO:0000256" key="7">
    <source>
        <dbReference type="ARBA" id="ARBA00023004"/>
    </source>
</evidence>
<reference evidence="13" key="1">
    <citation type="journal article" date="2011" name="Science">
        <title>The plant cell wall-decomposing machinery underlies the functional diversity of forest fungi.</title>
        <authorList>
            <person name="Eastwood D.C."/>
            <person name="Floudas D."/>
            <person name="Binder M."/>
            <person name="Majcherczyk A."/>
            <person name="Schneider P."/>
            <person name="Aerts A."/>
            <person name="Asiegbu F.O."/>
            <person name="Baker S.E."/>
            <person name="Barry K."/>
            <person name="Bendiksby M."/>
            <person name="Blumentritt M."/>
            <person name="Coutinho P.M."/>
            <person name="Cullen D."/>
            <person name="de Vries R.P."/>
            <person name="Gathman A."/>
            <person name="Goodell B."/>
            <person name="Henrissat B."/>
            <person name="Ihrmark K."/>
            <person name="Kauserud H."/>
            <person name="Kohler A."/>
            <person name="LaButti K."/>
            <person name="Lapidus A."/>
            <person name="Lavin J.L."/>
            <person name="Lee Y.-H."/>
            <person name="Lindquist E."/>
            <person name="Lilly W."/>
            <person name="Lucas S."/>
            <person name="Morin E."/>
            <person name="Murat C."/>
            <person name="Oguiza J.A."/>
            <person name="Park J."/>
            <person name="Pisabarro A.G."/>
            <person name="Riley R."/>
            <person name="Rosling A."/>
            <person name="Salamov A."/>
            <person name="Schmidt O."/>
            <person name="Schmutz J."/>
            <person name="Skrede I."/>
            <person name="Stenlid J."/>
            <person name="Wiebenga A."/>
            <person name="Xie X."/>
            <person name="Kuees U."/>
            <person name="Hibbett D.S."/>
            <person name="Hoffmeister D."/>
            <person name="Hoegberg N."/>
            <person name="Martin F."/>
            <person name="Grigoriev I.V."/>
            <person name="Watkinson S.C."/>
        </authorList>
    </citation>
    <scope>NUCLEOTIDE SEQUENCE [LARGE SCALE GENOMIC DNA]</scope>
    <source>
        <strain evidence="13">strain S7.3</strain>
    </source>
</reference>